<accession>A0ABY7F1C4</accession>
<evidence type="ECO:0000313" key="2">
    <source>
        <dbReference type="Proteomes" id="UP001164746"/>
    </source>
</evidence>
<gene>
    <name evidence="1" type="ORF">MAR_030574</name>
</gene>
<evidence type="ECO:0000313" key="1">
    <source>
        <dbReference type="EMBL" id="WAR15980.1"/>
    </source>
</evidence>
<keyword evidence="2" id="KW-1185">Reference proteome</keyword>
<proteinExistence type="predicted"/>
<sequence>YETKHPLKLKTSYSGCTSSSATSFWAFEEIGCKLGLEFKYWLLAVGVVVAMSYVSVEGAPGTDCTGDEALCNANETCNNNKCACKPAFKNMSSECVAKGYNDNCTTPDDCKSGPLGTNGTCTAGKCACMTGYSMYMSMCSKGYDDSCNANTDCQSGNLGDKGVCKNTTSKCGCMTGYSWKASMCQSDNGATGLTISITLILGALLAKKILTECNFGLHHLSVLGERNLPFLRLRAARVAYNGSR</sequence>
<feature type="non-terminal residue" evidence="1">
    <location>
        <position position="1"/>
    </location>
</feature>
<dbReference type="Proteomes" id="UP001164746">
    <property type="component" value="Chromosome 10"/>
</dbReference>
<dbReference type="EMBL" id="CP111021">
    <property type="protein sequence ID" value="WAR15980.1"/>
    <property type="molecule type" value="Genomic_DNA"/>
</dbReference>
<name>A0ABY7F1C4_MYAAR</name>
<organism evidence="1 2">
    <name type="scientific">Mya arenaria</name>
    <name type="common">Soft-shell clam</name>
    <dbReference type="NCBI Taxonomy" id="6604"/>
    <lineage>
        <taxon>Eukaryota</taxon>
        <taxon>Metazoa</taxon>
        <taxon>Spiralia</taxon>
        <taxon>Lophotrochozoa</taxon>
        <taxon>Mollusca</taxon>
        <taxon>Bivalvia</taxon>
        <taxon>Autobranchia</taxon>
        <taxon>Heteroconchia</taxon>
        <taxon>Euheterodonta</taxon>
        <taxon>Imparidentia</taxon>
        <taxon>Neoheterodontei</taxon>
        <taxon>Myida</taxon>
        <taxon>Myoidea</taxon>
        <taxon>Myidae</taxon>
        <taxon>Mya</taxon>
    </lineage>
</organism>
<protein>
    <submittedName>
        <fullName evidence="1">Uncharacterized protein</fullName>
    </submittedName>
</protein>
<reference evidence="1" key="1">
    <citation type="submission" date="2022-11" db="EMBL/GenBank/DDBJ databases">
        <title>Centuries of genome instability and evolution in soft-shell clam transmissible cancer (bioRxiv).</title>
        <authorList>
            <person name="Hart S.F.M."/>
            <person name="Yonemitsu M.A."/>
            <person name="Giersch R.M."/>
            <person name="Beal B.F."/>
            <person name="Arriagada G."/>
            <person name="Davis B.W."/>
            <person name="Ostrander E.A."/>
            <person name="Goff S.P."/>
            <person name="Metzger M.J."/>
        </authorList>
    </citation>
    <scope>NUCLEOTIDE SEQUENCE</scope>
    <source>
        <strain evidence="1">MELC-2E11</strain>
        <tissue evidence="1">Siphon/mantle</tissue>
    </source>
</reference>